<dbReference type="Gene3D" id="2.20.25.240">
    <property type="match status" value="2"/>
</dbReference>
<evidence type="ECO:0000313" key="2">
    <source>
        <dbReference type="EMBL" id="JAQ11176.1"/>
    </source>
</evidence>
<protein>
    <recommendedName>
        <fullName evidence="3">FLYWCH-type domain-containing protein</fullName>
    </recommendedName>
</protein>
<gene>
    <name evidence="2" type="ORF">g.36608</name>
</gene>
<feature type="non-terminal residue" evidence="2">
    <location>
        <position position="1"/>
    </location>
</feature>
<dbReference type="EMBL" id="GDHC01007453">
    <property type="protein sequence ID" value="JAQ11176.1"/>
    <property type="molecule type" value="Transcribed_RNA"/>
</dbReference>
<feature type="compositionally biased region" description="Basic residues" evidence="1">
    <location>
        <begin position="304"/>
        <end position="315"/>
    </location>
</feature>
<feature type="compositionally biased region" description="Polar residues" evidence="1">
    <location>
        <begin position="293"/>
        <end position="302"/>
    </location>
</feature>
<organism evidence="2">
    <name type="scientific">Lygus hesperus</name>
    <name type="common">Western plant bug</name>
    <dbReference type="NCBI Taxonomy" id="30085"/>
    <lineage>
        <taxon>Eukaryota</taxon>
        <taxon>Metazoa</taxon>
        <taxon>Ecdysozoa</taxon>
        <taxon>Arthropoda</taxon>
        <taxon>Hexapoda</taxon>
        <taxon>Insecta</taxon>
        <taxon>Pterygota</taxon>
        <taxon>Neoptera</taxon>
        <taxon>Paraneoptera</taxon>
        <taxon>Hemiptera</taxon>
        <taxon>Heteroptera</taxon>
        <taxon>Panheteroptera</taxon>
        <taxon>Cimicomorpha</taxon>
        <taxon>Miridae</taxon>
        <taxon>Mirini</taxon>
        <taxon>Lygus</taxon>
    </lineage>
</organism>
<feature type="compositionally biased region" description="Polar residues" evidence="1">
    <location>
        <begin position="205"/>
        <end position="219"/>
    </location>
</feature>
<feature type="region of interest" description="Disordered" evidence="1">
    <location>
        <begin position="251"/>
        <end position="339"/>
    </location>
</feature>
<sequence>TAGNSQGKVEKVGLLKSIFLGGEEYRRTYKTKEGAITWRCKVSRCSAKIYTDSEFNITNERSYFTHSHASEENEIGKLSSPRTVSMDFCRPQHELPNESHLDKAKSSDINNMNANMDSSGVVGDSSLCKNGEGNKIFVEAKIRYRGHLYKKKYQLKNGLVRWTCIKTTCAGVVYTDSAMKLKKSFCRFDHSHPPPPREDSEIETRNTSTDNNPASGSSASFSDQLLLMKASVNLRRVKLPQYYYEYDGESVSDRPRISSSWPRGSRGGAGVYARSEGARQSDVRLSGEGGNYQDMTILTNIPQRRGRKPRGRGQVRGRGSDRRVEESNDASPLVMSTGM</sequence>
<evidence type="ECO:0008006" key="3">
    <source>
        <dbReference type="Google" id="ProtNLM"/>
    </source>
</evidence>
<dbReference type="AlphaFoldDB" id="A0A146LWY8"/>
<reference evidence="2" key="1">
    <citation type="journal article" date="2016" name="Gigascience">
        <title>De novo construction of an expanded transcriptome assembly for the western tarnished plant bug, Lygus hesperus.</title>
        <authorList>
            <person name="Tassone E.E."/>
            <person name="Geib S.M."/>
            <person name="Hall B."/>
            <person name="Fabrick J.A."/>
            <person name="Brent C.S."/>
            <person name="Hull J.J."/>
        </authorList>
    </citation>
    <scope>NUCLEOTIDE SEQUENCE</scope>
</reference>
<feature type="region of interest" description="Disordered" evidence="1">
    <location>
        <begin position="186"/>
        <end position="219"/>
    </location>
</feature>
<proteinExistence type="predicted"/>
<name>A0A146LWY8_LYGHE</name>
<evidence type="ECO:0000256" key="1">
    <source>
        <dbReference type="SAM" id="MobiDB-lite"/>
    </source>
</evidence>
<feature type="compositionally biased region" description="Basic and acidic residues" evidence="1">
    <location>
        <begin position="186"/>
        <end position="204"/>
    </location>
</feature>
<accession>A0A146LWY8</accession>
<feature type="non-terminal residue" evidence="2">
    <location>
        <position position="339"/>
    </location>
</feature>